<reference evidence="5" key="1">
    <citation type="submission" date="2015-01" db="EMBL/GenBank/DDBJ databases">
        <title>The Genome Sequence of Cryptococcus gattii CA1280.</title>
        <authorList>
            <consortium name="The Broad Institute Genomics Platform"/>
            <person name="Cuomo C."/>
            <person name="Litvintseva A."/>
            <person name="Chen Y."/>
            <person name="Heitman J."/>
            <person name="Sun S."/>
            <person name="Springer D."/>
            <person name="Dromer F."/>
            <person name="Young S."/>
            <person name="Zeng Q."/>
            <person name="Gargeya S."/>
            <person name="Abouelleil A."/>
            <person name="Alvarado L."/>
            <person name="Chapman S.B."/>
            <person name="Gainer-Dewar J."/>
            <person name="Goldberg J."/>
            <person name="Griggs A."/>
            <person name="Gujja S."/>
            <person name="Hansen M."/>
            <person name="Howarth C."/>
            <person name="Imamovic A."/>
            <person name="Larimer J."/>
            <person name="Murphy C."/>
            <person name="Naylor J."/>
            <person name="Pearson M."/>
            <person name="Priest M."/>
            <person name="Roberts A."/>
            <person name="Saif S."/>
            <person name="Shea T."/>
            <person name="Sykes S."/>
            <person name="Wortman J."/>
            <person name="Nusbaum C."/>
            <person name="Birren B."/>
        </authorList>
    </citation>
    <scope>NUCLEOTIDE SEQUENCE [LARGE SCALE GENOMIC DNA]</scope>
    <source>
        <strain evidence="5">CA1280</strain>
    </source>
</reference>
<keyword evidence="1 2" id="KW-0694">RNA-binding</keyword>
<evidence type="ECO:0000256" key="3">
    <source>
        <dbReference type="SAM" id="MobiDB-lite"/>
    </source>
</evidence>
<dbReference type="PROSITE" id="PS50102">
    <property type="entry name" value="RRM"/>
    <property type="match status" value="1"/>
</dbReference>
<dbReference type="Pfam" id="PF04059">
    <property type="entry name" value="RRM_2"/>
    <property type="match status" value="1"/>
</dbReference>
<dbReference type="InterPro" id="IPR035979">
    <property type="entry name" value="RBD_domain_sf"/>
</dbReference>
<dbReference type="SUPFAM" id="SSF54928">
    <property type="entry name" value="RNA-binding domain, RBD"/>
    <property type="match status" value="1"/>
</dbReference>
<dbReference type="InterPro" id="IPR000504">
    <property type="entry name" value="RRM_dom"/>
</dbReference>
<protein>
    <recommendedName>
        <fullName evidence="4">RRM domain-containing protein</fullName>
    </recommendedName>
</protein>
<evidence type="ECO:0000256" key="2">
    <source>
        <dbReference type="PROSITE-ProRule" id="PRU00176"/>
    </source>
</evidence>
<dbReference type="InterPro" id="IPR012677">
    <property type="entry name" value="Nucleotide-bd_a/b_plait_sf"/>
</dbReference>
<evidence type="ECO:0000259" key="4">
    <source>
        <dbReference type="PROSITE" id="PS50102"/>
    </source>
</evidence>
<organism evidence="5">
    <name type="scientific">Cryptococcus bacillisporus CA1280</name>
    <dbReference type="NCBI Taxonomy" id="1296109"/>
    <lineage>
        <taxon>Eukaryota</taxon>
        <taxon>Fungi</taxon>
        <taxon>Dikarya</taxon>
        <taxon>Basidiomycota</taxon>
        <taxon>Agaricomycotina</taxon>
        <taxon>Tremellomycetes</taxon>
        <taxon>Tremellales</taxon>
        <taxon>Cryptococcaceae</taxon>
        <taxon>Cryptococcus</taxon>
        <taxon>Cryptococcus gattii species complex</taxon>
    </lineage>
</organism>
<evidence type="ECO:0000256" key="1">
    <source>
        <dbReference type="ARBA" id="ARBA00022884"/>
    </source>
</evidence>
<evidence type="ECO:0000313" key="5">
    <source>
        <dbReference type="EMBL" id="KIR50532.1"/>
    </source>
</evidence>
<feature type="region of interest" description="Disordered" evidence="3">
    <location>
        <begin position="1"/>
        <end position="36"/>
    </location>
</feature>
<gene>
    <name evidence="5" type="ORF">I312_00473</name>
</gene>
<proteinExistence type="predicted"/>
<sequence>MSHSPSVSPRSKSLRPFAIPIRNPGEISKSQTSPIDGKDDDTGFFNVCASCMQGPYSGSRFDILQTTPQVESCRAPIPSVPCSPDLSKLKVTDTEEISPTQVQVTPSSCSCRAQLIGFVDWTYQTPRRFSLASTSPTTPGLTSTPFTPLSSFTADSHNTPHTPYTPGVIGYRRHSDSSDELNYLAEKVTSASAEHSIETLGRYLLITQVPKEVSEFEFRDMIQSMGDFKALIVKHLKSKGCIIVAFHDLRQNLKVYERLQAGPIAIGTTYPIIQLQCMPVTRDMVETVTGHGGAWDQVWKTSESTVKIEIKGGHPVTTEVMESVMQLIGDVRQIEPIGYDGREFVVDFYDTRDAAQAIADLDGRTAGEALLCVDYYDPRNKECPYSRRSNNRTFSLGSAAYIPGCLSMSRPESALPDPVNLTRTTHSNLDLRTPSTTALDALRTDDFFSCRASSLTPSKRSVATLDFGCNSSAAWSLDKSSSDYETPPRILSLSRRLSEAGTVQGLVNRADIAARARQKQGLGGHWDSNDRKAIPEQNRVFPERVMAGLDSRTTVMVKDVPNKLSRQELVDILNGVVPGEFDFVYLRFDFKNCCNVGYAFVNFCSVQSLLRFIQARVGKKWNLFSSEKVLQVSYADIQGKLALINKFRNSAVMGVIEPWRPQIFYSSGTLKGQPSDNLAVRERSKPSQTSIFSAHPLSLLHSQNRLYDYTSASFDHSF</sequence>
<accession>A0A0D0TVD4</accession>
<dbReference type="CDD" id="cd12525">
    <property type="entry name" value="RRM1_MEI2_fungi"/>
    <property type="match status" value="1"/>
</dbReference>
<dbReference type="GO" id="GO:0003723">
    <property type="term" value="F:RNA binding"/>
    <property type="evidence" value="ECO:0007669"/>
    <property type="project" value="UniProtKB-UniRule"/>
</dbReference>
<dbReference type="HOGENOM" id="CLU_033825_0_0_1"/>
<name>A0A0D0TVD4_CRYGA</name>
<dbReference type="OrthoDB" id="417481at2759"/>
<dbReference type="EMBL" id="KN847973">
    <property type="protein sequence ID" value="KIR50532.1"/>
    <property type="molecule type" value="Genomic_DNA"/>
</dbReference>
<feature type="domain" description="RRM" evidence="4">
    <location>
        <begin position="553"/>
        <end position="637"/>
    </location>
</feature>
<dbReference type="AlphaFoldDB" id="A0A0D0TVD4"/>
<dbReference type="PANTHER" id="PTHR23189">
    <property type="entry name" value="RNA RECOGNITION MOTIF-CONTAINING"/>
    <property type="match status" value="1"/>
</dbReference>
<dbReference type="InterPro" id="IPR007201">
    <property type="entry name" value="Mei2-like_Rrm_C"/>
</dbReference>
<dbReference type="Gene3D" id="3.30.70.330">
    <property type="match status" value="1"/>
</dbReference>
<feature type="compositionally biased region" description="Low complexity" evidence="3">
    <location>
        <begin position="1"/>
        <end position="16"/>
    </location>
</feature>